<reference evidence="2" key="1">
    <citation type="journal article" date="2014" name="Proc. Natl. Acad. Sci. U.S.A.">
        <title>Extensive sampling of basidiomycete genomes demonstrates inadequacy of the white-rot/brown-rot paradigm for wood decay fungi.</title>
        <authorList>
            <person name="Riley R."/>
            <person name="Salamov A.A."/>
            <person name="Brown D.W."/>
            <person name="Nagy L.G."/>
            <person name="Floudas D."/>
            <person name="Held B.W."/>
            <person name="Levasseur A."/>
            <person name="Lombard V."/>
            <person name="Morin E."/>
            <person name="Otillar R."/>
            <person name="Lindquist E.A."/>
            <person name="Sun H."/>
            <person name="LaButti K.M."/>
            <person name="Schmutz J."/>
            <person name="Jabbour D."/>
            <person name="Luo H."/>
            <person name="Baker S.E."/>
            <person name="Pisabarro A.G."/>
            <person name="Walton J.D."/>
            <person name="Blanchette R.A."/>
            <person name="Henrissat B."/>
            <person name="Martin F."/>
            <person name="Cullen D."/>
            <person name="Hibbett D.S."/>
            <person name="Grigoriev I.V."/>
        </authorList>
    </citation>
    <scope>NUCLEOTIDE SEQUENCE [LARGE SCALE GENOMIC DNA]</scope>
    <source>
        <strain evidence="2">FD-172 SS1</strain>
    </source>
</reference>
<organism evidence="1 2">
    <name type="scientific">Botryobasidium botryosum (strain FD-172 SS1)</name>
    <dbReference type="NCBI Taxonomy" id="930990"/>
    <lineage>
        <taxon>Eukaryota</taxon>
        <taxon>Fungi</taxon>
        <taxon>Dikarya</taxon>
        <taxon>Basidiomycota</taxon>
        <taxon>Agaricomycotina</taxon>
        <taxon>Agaricomycetes</taxon>
        <taxon>Cantharellales</taxon>
        <taxon>Botryobasidiaceae</taxon>
        <taxon>Botryobasidium</taxon>
    </lineage>
</organism>
<evidence type="ECO:0000313" key="1">
    <source>
        <dbReference type="EMBL" id="KDQ14546.1"/>
    </source>
</evidence>
<evidence type="ECO:0000313" key="2">
    <source>
        <dbReference type="Proteomes" id="UP000027195"/>
    </source>
</evidence>
<name>A0A067MSJ2_BOTB1</name>
<dbReference type="Proteomes" id="UP000027195">
    <property type="component" value="Unassembled WGS sequence"/>
</dbReference>
<dbReference type="HOGENOM" id="CLU_1030537_0_0_1"/>
<protein>
    <recommendedName>
        <fullName evidence="3">C2 domain-containing protein</fullName>
    </recommendedName>
</protein>
<sequence length="270" mass="30525">MLSRSTISPPREIAPAGSSSGQQLTDVYIELIELQYQKNPSRAISVKLLLDGKEITTLPAIGKNQPRRWEYKTSFAIQAGSNITIQLFKYHNIRKWRDLVGTAHFTGQEALQQCADPSASHIERDIPDEGWQLKVVFAQPLLPRDRDEETREVMAQLERVPTVLGHLGKARDVVASILSVATAGSKCYEPAQTVMNGINLVFEYLKKEEQVHQDMSELIARMVQMLRHVNITKERARLGPLQDVISVILLLLDEVLNYARGFIRRKQPCT</sequence>
<keyword evidence="2" id="KW-1185">Reference proteome</keyword>
<dbReference type="EMBL" id="KL198037">
    <property type="protein sequence ID" value="KDQ14546.1"/>
    <property type="molecule type" value="Genomic_DNA"/>
</dbReference>
<accession>A0A067MSJ2</accession>
<dbReference type="AlphaFoldDB" id="A0A067MSJ2"/>
<evidence type="ECO:0008006" key="3">
    <source>
        <dbReference type="Google" id="ProtNLM"/>
    </source>
</evidence>
<dbReference type="InParanoid" id="A0A067MSJ2"/>
<dbReference type="OrthoDB" id="10661572at2759"/>
<proteinExistence type="predicted"/>
<gene>
    <name evidence="1" type="ORF">BOTBODRAFT_345514</name>
</gene>